<comment type="caution">
    <text evidence="1">The sequence shown here is derived from an EMBL/GenBank/DDBJ whole genome shotgun (WGS) entry which is preliminary data.</text>
</comment>
<name>A0A6M2B322_9GAMM</name>
<gene>
    <name evidence="1" type="ORF">GW579_08500</name>
</gene>
<keyword evidence="2" id="KW-1185">Reference proteome</keyword>
<organism evidence="1 2">
    <name type="scientific">Rahnella contaminans</name>
    <dbReference type="NCBI Taxonomy" id="2703882"/>
    <lineage>
        <taxon>Bacteria</taxon>
        <taxon>Pseudomonadati</taxon>
        <taxon>Pseudomonadota</taxon>
        <taxon>Gammaproteobacteria</taxon>
        <taxon>Enterobacterales</taxon>
        <taxon>Yersiniaceae</taxon>
        <taxon>Rahnella</taxon>
    </lineage>
</organism>
<evidence type="ECO:0000313" key="2">
    <source>
        <dbReference type="Proteomes" id="UP000476696"/>
    </source>
</evidence>
<dbReference type="Proteomes" id="UP000476696">
    <property type="component" value="Unassembled WGS sequence"/>
</dbReference>
<proteinExistence type="predicted"/>
<dbReference type="AlphaFoldDB" id="A0A6M2B322"/>
<sequence>MKAHPNKHIHAAVEYAISKGWHFVAGGSSSHCFGRVRCGIPAHREHMMSIWSTPRNPENHAVQIIRRVDHCSPDKT</sequence>
<accession>A0A6M2B322</accession>
<protein>
    <submittedName>
        <fullName evidence="1">Uncharacterized protein</fullName>
    </submittedName>
</protein>
<reference evidence="1 2" key="1">
    <citation type="submission" date="2020-03" db="EMBL/GenBank/DDBJ databases">
        <title>Rahnella aceri sp. nov., isoated from traditional Jeju Makgeolli.</title>
        <authorList>
            <person name="Kim I.S."/>
            <person name="Jeon D."/>
        </authorList>
    </citation>
    <scope>NUCLEOTIDE SEQUENCE [LARGE SCALE GENOMIC DNA]</scope>
    <source>
        <strain evidence="1 2">Lac-M11</strain>
    </source>
</reference>
<dbReference type="EMBL" id="JAADJS010000001">
    <property type="protein sequence ID" value="NGX87132.1"/>
    <property type="molecule type" value="Genomic_DNA"/>
</dbReference>
<dbReference type="RefSeq" id="WP_152324591.1">
    <property type="nucleotide sequence ID" value="NZ_JAADJS010000001.1"/>
</dbReference>
<evidence type="ECO:0000313" key="1">
    <source>
        <dbReference type="EMBL" id="NGX87132.1"/>
    </source>
</evidence>